<dbReference type="Pfam" id="PF20511">
    <property type="entry name" value="PMI_typeI_cat"/>
    <property type="match status" value="1"/>
</dbReference>
<feature type="compositionally biased region" description="Polar residues" evidence="2">
    <location>
        <begin position="335"/>
        <end position="347"/>
    </location>
</feature>
<name>A0A915E4V8_9BILA</name>
<keyword evidence="4" id="KW-1185">Reference proteome</keyword>
<dbReference type="WBParaSite" id="jg26213">
    <property type="protein sequence ID" value="jg26213"/>
    <property type="gene ID" value="jg26213"/>
</dbReference>
<sequence>MERLDCTVKEYAWGKDGHQSEVARLFSAATPIFKLGKKLLMLSYGSEPTQMDQPDNPSHSYLFNNSSREQGQQKKPLDDVHLPFIMKIMSIKHTLSLQVHPTKEQAAILHKKDPVNYPDRNHKPELAYALTRFELLCGFRPAHQIAENMKVFPELRKVMGENNCDKFEQLTSSNRSGKELEDKLKTALRKCFATMLDQQLERPKMVEEQLKSLYRRIDANVRGCLIEDTVRVMKDTYERFPTDVAGECCFYAAEELHAYLSGECVECPPHIVEYAPDCKDFTLHQITIEPSCTSSNQIELPALECASMLVVVEGEAQFQELDGPIIQSENNNNNTSESPPKCTTQSSGVKRGDIYYIPAGRVVCFTSVTSRLLGYRTFSFETGPDHSNRLTSKQTSVATTPMVVEKKGKEKVTPLKVCKRPS</sequence>
<dbReference type="GO" id="GO:0008270">
    <property type="term" value="F:zinc ion binding"/>
    <property type="evidence" value="ECO:0007669"/>
    <property type="project" value="InterPro"/>
</dbReference>
<reference evidence="5" key="1">
    <citation type="submission" date="2022-11" db="UniProtKB">
        <authorList>
            <consortium name="WormBaseParasite"/>
        </authorList>
    </citation>
    <scope>IDENTIFICATION</scope>
</reference>
<dbReference type="AlphaFoldDB" id="A0A915E4V8"/>
<dbReference type="InterPro" id="IPR016305">
    <property type="entry name" value="Mannose-6-P_Isomerase"/>
</dbReference>
<comment type="cofactor">
    <cofactor evidence="1">
        <name>Zn(2+)</name>
        <dbReference type="ChEBI" id="CHEBI:29105"/>
    </cofactor>
    <text evidence="1">Binds 1 zinc ion per subunit.</text>
</comment>
<evidence type="ECO:0000313" key="4">
    <source>
        <dbReference type="Proteomes" id="UP000887574"/>
    </source>
</evidence>
<dbReference type="GO" id="GO:0005829">
    <property type="term" value="C:cytosol"/>
    <property type="evidence" value="ECO:0007669"/>
    <property type="project" value="TreeGrafter"/>
</dbReference>
<dbReference type="GO" id="GO:0009298">
    <property type="term" value="P:GDP-mannose biosynthetic process"/>
    <property type="evidence" value="ECO:0007669"/>
    <property type="project" value="InterPro"/>
</dbReference>
<dbReference type="Gene3D" id="2.60.120.10">
    <property type="entry name" value="Jelly Rolls"/>
    <property type="match status" value="2"/>
</dbReference>
<keyword evidence="1" id="KW-0862">Zinc</keyword>
<feature type="binding site" evidence="1">
    <location>
        <position position="100"/>
    </location>
    <ligand>
        <name>Zn(2+)</name>
        <dbReference type="ChEBI" id="CHEBI:29105"/>
    </ligand>
</feature>
<dbReference type="GO" id="GO:0004476">
    <property type="term" value="F:mannose-6-phosphate isomerase activity"/>
    <property type="evidence" value="ECO:0007669"/>
    <property type="project" value="InterPro"/>
</dbReference>
<feature type="binding site" evidence="1">
    <location>
        <position position="125"/>
    </location>
    <ligand>
        <name>Zn(2+)</name>
        <dbReference type="ChEBI" id="CHEBI:29105"/>
    </ligand>
</feature>
<dbReference type="Proteomes" id="UP000887574">
    <property type="component" value="Unplaced"/>
</dbReference>
<feature type="region of interest" description="Disordered" evidence="2">
    <location>
        <begin position="46"/>
        <end position="76"/>
    </location>
</feature>
<dbReference type="PANTHER" id="PTHR10309">
    <property type="entry name" value="MANNOSE-6-PHOSPHATE ISOMERASE"/>
    <property type="match status" value="1"/>
</dbReference>
<feature type="binding site" evidence="1">
    <location>
        <position position="257"/>
    </location>
    <ligand>
        <name>Zn(2+)</name>
        <dbReference type="ChEBI" id="CHEBI:29105"/>
    </ligand>
</feature>
<dbReference type="PIRSF" id="PIRSF001480">
    <property type="entry name" value="Mannose-6-phosphate_isomerase"/>
    <property type="match status" value="1"/>
</dbReference>
<evidence type="ECO:0000256" key="2">
    <source>
        <dbReference type="SAM" id="MobiDB-lite"/>
    </source>
</evidence>
<dbReference type="PROSITE" id="PS00965">
    <property type="entry name" value="PMI_I_1"/>
    <property type="match status" value="1"/>
</dbReference>
<accession>A0A915E4V8</accession>
<evidence type="ECO:0000313" key="5">
    <source>
        <dbReference type="WBParaSite" id="jg26213"/>
    </source>
</evidence>
<feature type="binding site" evidence="1">
    <location>
        <position position="98"/>
    </location>
    <ligand>
        <name>Zn(2+)</name>
        <dbReference type="ChEBI" id="CHEBI:29105"/>
    </ligand>
</feature>
<feature type="compositionally biased region" description="Polar residues" evidence="2">
    <location>
        <begin position="46"/>
        <end position="70"/>
    </location>
</feature>
<keyword evidence="1" id="KW-0479">Metal-binding</keyword>
<organism evidence="4 5">
    <name type="scientific">Ditylenchus dipsaci</name>
    <dbReference type="NCBI Taxonomy" id="166011"/>
    <lineage>
        <taxon>Eukaryota</taxon>
        <taxon>Metazoa</taxon>
        <taxon>Ecdysozoa</taxon>
        <taxon>Nematoda</taxon>
        <taxon>Chromadorea</taxon>
        <taxon>Rhabditida</taxon>
        <taxon>Tylenchina</taxon>
        <taxon>Tylenchomorpha</taxon>
        <taxon>Sphaerularioidea</taxon>
        <taxon>Anguinidae</taxon>
        <taxon>Anguininae</taxon>
        <taxon>Ditylenchus</taxon>
    </lineage>
</organism>
<dbReference type="InterPro" id="IPR011051">
    <property type="entry name" value="RmlC_Cupin_sf"/>
</dbReference>
<dbReference type="PRINTS" id="PR00714">
    <property type="entry name" value="MAN6PISMRASE"/>
</dbReference>
<dbReference type="CDD" id="cd07011">
    <property type="entry name" value="cupin_PMI_type_I_N"/>
    <property type="match status" value="1"/>
</dbReference>
<evidence type="ECO:0000256" key="1">
    <source>
        <dbReference type="PIRSR" id="PIRSR001480-2"/>
    </source>
</evidence>
<dbReference type="InterPro" id="IPR046457">
    <property type="entry name" value="PMI_typeI_cat"/>
</dbReference>
<protein>
    <submittedName>
        <fullName evidence="5">Phosphomannose isomerase type I catalytic domain-containing protein</fullName>
    </submittedName>
</protein>
<dbReference type="SUPFAM" id="SSF51182">
    <property type="entry name" value="RmlC-like cupins"/>
    <property type="match status" value="1"/>
</dbReference>
<dbReference type="InterPro" id="IPR014710">
    <property type="entry name" value="RmlC-like_jellyroll"/>
</dbReference>
<evidence type="ECO:0000259" key="3">
    <source>
        <dbReference type="Pfam" id="PF20511"/>
    </source>
</evidence>
<feature type="domain" description="Phosphomannose isomerase type I catalytic" evidence="3">
    <location>
        <begin position="2"/>
        <end position="141"/>
    </location>
</feature>
<dbReference type="PANTHER" id="PTHR10309:SF2">
    <property type="entry name" value="MANNOSE-6-PHOSPHATE ISOMERASE"/>
    <property type="match status" value="1"/>
</dbReference>
<feature type="region of interest" description="Disordered" evidence="2">
    <location>
        <begin position="325"/>
        <end position="347"/>
    </location>
</feature>
<dbReference type="InterPro" id="IPR018050">
    <property type="entry name" value="Pmannose_isomerase-type1_CS"/>
</dbReference>
<proteinExistence type="predicted"/>